<name>A0A2T2NDP3_CORCC</name>
<dbReference type="Gene3D" id="3.90.1200.10">
    <property type="match status" value="1"/>
</dbReference>
<gene>
    <name evidence="3" type="ORF">BS50DRAFT_648608</name>
</gene>
<evidence type="ECO:0000313" key="4">
    <source>
        <dbReference type="Proteomes" id="UP000240883"/>
    </source>
</evidence>
<dbReference type="GO" id="GO:0102193">
    <property type="term" value="F:protein-ribulosamine 3-kinase activity"/>
    <property type="evidence" value="ECO:0007669"/>
    <property type="project" value="UniProtKB-EC"/>
</dbReference>
<dbReference type="Pfam" id="PF03881">
    <property type="entry name" value="Fructosamin_kin"/>
    <property type="match status" value="1"/>
</dbReference>
<dbReference type="EC" id="2.7.1.172" evidence="1"/>
<evidence type="ECO:0000256" key="1">
    <source>
        <dbReference type="ARBA" id="ARBA00011961"/>
    </source>
</evidence>
<dbReference type="Proteomes" id="UP000240883">
    <property type="component" value="Unassembled WGS sequence"/>
</dbReference>
<dbReference type="OrthoDB" id="5772781at2759"/>
<sequence>MADSSIWNQEITIPQTVISFVDENVAKYFPQGSFLESISPHGASYWTRTAQIRTIDPKGNLRSYFLKVSEGDTGKGMMLGEFYSMSALHNAVPDFTPKPIGWGSYAKLPDVHFFLCEFHEMTGDIPDKSGLPKKVAQLHKNAVSKSGKFGFPVTIYQGRLSQDTTECSTWEESFSRGIRRFFEHEEKAQGYDEDMSQLRQAIMEKVIPRLLRPLESEGKSVVPYLVHGDMWDGNTAVDAATDLPIVFDACSSYAHHEYELAPWRPKRHTIGESCVAEYLKHMPKSEPTEEFYDRNALYCM</sequence>
<dbReference type="PANTHER" id="PTHR12149">
    <property type="entry name" value="FRUCTOSAMINE 3 KINASE-RELATED PROTEIN"/>
    <property type="match status" value="1"/>
</dbReference>
<dbReference type="PANTHER" id="PTHR12149:SF8">
    <property type="entry name" value="PROTEIN-RIBULOSAMINE 3-KINASE"/>
    <property type="match status" value="1"/>
</dbReference>
<dbReference type="SUPFAM" id="SSF56112">
    <property type="entry name" value="Protein kinase-like (PK-like)"/>
    <property type="match status" value="1"/>
</dbReference>
<keyword evidence="4" id="KW-1185">Reference proteome</keyword>
<reference evidence="3 4" key="1">
    <citation type="journal article" date="2018" name="Front. Microbiol.">
        <title>Genome-Wide Analysis of Corynespora cassiicola Leaf Fall Disease Putative Effectors.</title>
        <authorList>
            <person name="Lopez D."/>
            <person name="Ribeiro S."/>
            <person name="Label P."/>
            <person name="Fumanal B."/>
            <person name="Venisse J.S."/>
            <person name="Kohler A."/>
            <person name="de Oliveira R.R."/>
            <person name="Labutti K."/>
            <person name="Lipzen A."/>
            <person name="Lail K."/>
            <person name="Bauer D."/>
            <person name="Ohm R.A."/>
            <person name="Barry K.W."/>
            <person name="Spatafora J."/>
            <person name="Grigoriev I.V."/>
            <person name="Martin F.M."/>
            <person name="Pujade-Renaud V."/>
        </authorList>
    </citation>
    <scope>NUCLEOTIDE SEQUENCE [LARGE SCALE GENOMIC DNA]</scope>
    <source>
        <strain evidence="3 4">Philippines</strain>
    </source>
</reference>
<comment type="catalytic activity">
    <reaction evidence="2">
        <text>N(6)-D-ribulosyl-L-lysyl-[protein] + ATP = N(6)-(3-O-phospho-D-ribulosyl)-L-lysyl-[protein] + ADP + H(+)</text>
        <dbReference type="Rhea" id="RHEA:48432"/>
        <dbReference type="Rhea" id="RHEA-COMP:12103"/>
        <dbReference type="Rhea" id="RHEA-COMP:12104"/>
        <dbReference type="ChEBI" id="CHEBI:15378"/>
        <dbReference type="ChEBI" id="CHEBI:30616"/>
        <dbReference type="ChEBI" id="CHEBI:90418"/>
        <dbReference type="ChEBI" id="CHEBI:90420"/>
        <dbReference type="ChEBI" id="CHEBI:456216"/>
        <dbReference type="EC" id="2.7.1.172"/>
    </reaction>
    <physiologicalReaction direction="left-to-right" evidence="2">
        <dbReference type="Rhea" id="RHEA:48433"/>
    </physiologicalReaction>
</comment>
<dbReference type="AlphaFoldDB" id="A0A2T2NDP3"/>
<dbReference type="InterPro" id="IPR016477">
    <property type="entry name" value="Fructo-/Ketosamine-3-kinase"/>
</dbReference>
<dbReference type="InterPro" id="IPR011009">
    <property type="entry name" value="Kinase-like_dom_sf"/>
</dbReference>
<dbReference type="EMBL" id="KZ678140">
    <property type="protein sequence ID" value="PSN63158.1"/>
    <property type="molecule type" value="Genomic_DNA"/>
</dbReference>
<protein>
    <recommendedName>
        <fullName evidence="1">protein-ribulosamine 3-kinase</fullName>
        <ecNumber evidence="1">2.7.1.172</ecNumber>
    </recommendedName>
</protein>
<proteinExistence type="predicted"/>
<evidence type="ECO:0000313" key="3">
    <source>
        <dbReference type="EMBL" id="PSN63158.1"/>
    </source>
</evidence>
<evidence type="ECO:0000256" key="2">
    <source>
        <dbReference type="ARBA" id="ARBA00048655"/>
    </source>
</evidence>
<accession>A0A2T2NDP3</accession>
<organism evidence="3 4">
    <name type="scientific">Corynespora cassiicola Philippines</name>
    <dbReference type="NCBI Taxonomy" id="1448308"/>
    <lineage>
        <taxon>Eukaryota</taxon>
        <taxon>Fungi</taxon>
        <taxon>Dikarya</taxon>
        <taxon>Ascomycota</taxon>
        <taxon>Pezizomycotina</taxon>
        <taxon>Dothideomycetes</taxon>
        <taxon>Pleosporomycetidae</taxon>
        <taxon>Pleosporales</taxon>
        <taxon>Corynesporascaceae</taxon>
        <taxon>Corynespora</taxon>
    </lineage>
</organism>